<reference evidence="2 3" key="1">
    <citation type="submission" date="2014-04" db="EMBL/GenBank/DDBJ databases">
        <authorList>
            <consortium name="DOE Joint Genome Institute"/>
            <person name="Kuo A."/>
            <person name="Tarkka M."/>
            <person name="Buscot F."/>
            <person name="Kohler A."/>
            <person name="Nagy L.G."/>
            <person name="Floudas D."/>
            <person name="Copeland A."/>
            <person name="Barry K.W."/>
            <person name="Cichocki N."/>
            <person name="Veneault-Fourrey C."/>
            <person name="LaButti K."/>
            <person name="Lindquist E.A."/>
            <person name="Lipzen A."/>
            <person name="Lundell T."/>
            <person name="Morin E."/>
            <person name="Murat C."/>
            <person name="Sun H."/>
            <person name="Tunlid A."/>
            <person name="Henrissat B."/>
            <person name="Grigoriev I.V."/>
            <person name="Hibbett D.S."/>
            <person name="Martin F."/>
            <person name="Nordberg H.P."/>
            <person name="Cantor M.N."/>
            <person name="Hua S.X."/>
        </authorList>
    </citation>
    <scope>NUCLEOTIDE SEQUENCE [LARGE SCALE GENOMIC DNA]</scope>
    <source>
        <strain evidence="2 3">F 1598</strain>
    </source>
</reference>
<proteinExistence type="predicted"/>
<evidence type="ECO:0000313" key="3">
    <source>
        <dbReference type="Proteomes" id="UP000054166"/>
    </source>
</evidence>
<dbReference type="AlphaFoldDB" id="A0A0C3EVQ1"/>
<accession>A0A0C3EVQ1</accession>
<sequence length="161" mass="18525">MGHHIVDCRHRPGKQNQAADGLSRQFTDTPRCKGDGHEWTVDPAWAANTGLVHDIWTTQLDETQSLLRTRFASEPIFLEVIDAMYNIDQGRRVCDKRRARHQMLGYQIDDGRLWRIGDGKSTHARPRLECVTQEEAKELARCEHKENGHFGRDLIKIALLD</sequence>
<organism evidence="2 3">
    <name type="scientific">Piloderma croceum (strain F 1598)</name>
    <dbReference type="NCBI Taxonomy" id="765440"/>
    <lineage>
        <taxon>Eukaryota</taxon>
        <taxon>Fungi</taxon>
        <taxon>Dikarya</taxon>
        <taxon>Basidiomycota</taxon>
        <taxon>Agaricomycotina</taxon>
        <taxon>Agaricomycetes</taxon>
        <taxon>Agaricomycetidae</taxon>
        <taxon>Atheliales</taxon>
        <taxon>Atheliaceae</taxon>
        <taxon>Piloderma</taxon>
    </lineage>
</organism>
<evidence type="ECO:0000313" key="2">
    <source>
        <dbReference type="EMBL" id="KIM72084.1"/>
    </source>
</evidence>
<reference evidence="3" key="2">
    <citation type="submission" date="2015-01" db="EMBL/GenBank/DDBJ databases">
        <title>Evolutionary Origins and Diversification of the Mycorrhizal Mutualists.</title>
        <authorList>
            <consortium name="DOE Joint Genome Institute"/>
            <consortium name="Mycorrhizal Genomics Consortium"/>
            <person name="Kohler A."/>
            <person name="Kuo A."/>
            <person name="Nagy L.G."/>
            <person name="Floudas D."/>
            <person name="Copeland A."/>
            <person name="Barry K.W."/>
            <person name="Cichocki N."/>
            <person name="Veneault-Fourrey C."/>
            <person name="LaButti K."/>
            <person name="Lindquist E.A."/>
            <person name="Lipzen A."/>
            <person name="Lundell T."/>
            <person name="Morin E."/>
            <person name="Murat C."/>
            <person name="Riley R."/>
            <person name="Ohm R."/>
            <person name="Sun H."/>
            <person name="Tunlid A."/>
            <person name="Henrissat B."/>
            <person name="Grigoriev I.V."/>
            <person name="Hibbett D.S."/>
            <person name="Martin F."/>
        </authorList>
    </citation>
    <scope>NUCLEOTIDE SEQUENCE [LARGE SCALE GENOMIC DNA]</scope>
    <source>
        <strain evidence="3">F 1598</strain>
    </source>
</reference>
<dbReference type="OrthoDB" id="3234307at2759"/>
<dbReference type="HOGENOM" id="CLU_132418_0_0_1"/>
<name>A0A0C3EVQ1_PILCF</name>
<dbReference type="Proteomes" id="UP000054166">
    <property type="component" value="Unassembled WGS sequence"/>
</dbReference>
<gene>
    <name evidence="2" type="ORF">PILCRDRAFT_82190</name>
</gene>
<dbReference type="InParanoid" id="A0A0C3EVQ1"/>
<dbReference type="EMBL" id="KN833165">
    <property type="protein sequence ID" value="KIM72084.1"/>
    <property type="molecule type" value="Genomic_DNA"/>
</dbReference>
<evidence type="ECO:0000256" key="1">
    <source>
        <dbReference type="SAM" id="MobiDB-lite"/>
    </source>
</evidence>
<feature type="compositionally biased region" description="Polar residues" evidence="1">
    <location>
        <begin position="14"/>
        <end position="28"/>
    </location>
</feature>
<feature type="region of interest" description="Disordered" evidence="1">
    <location>
        <begin position="1"/>
        <end position="30"/>
    </location>
</feature>
<protein>
    <submittedName>
        <fullName evidence="2">Uncharacterized protein</fullName>
    </submittedName>
</protein>
<feature type="compositionally biased region" description="Basic and acidic residues" evidence="1">
    <location>
        <begin position="1"/>
        <end position="10"/>
    </location>
</feature>
<keyword evidence="3" id="KW-1185">Reference proteome</keyword>